<evidence type="ECO:0000313" key="2">
    <source>
        <dbReference type="Proteomes" id="UP001497516"/>
    </source>
</evidence>
<dbReference type="EMBL" id="OZ034815">
    <property type="protein sequence ID" value="CAL1370354.1"/>
    <property type="molecule type" value="Genomic_DNA"/>
</dbReference>
<dbReference type="Proteomes" id="UP001497516">
    <property type="component" value="Chromosome 2"/>
</dbReference>
<keyword evidence="2" id="KW-1185">Reference proteome</keyword>
<dbReference type="AlphaFoldDB" id="A0AAV2DAW6"/>
<name>A0AAV2DAW6_9ROSI</name>
<sequence length="225" mass="24540">MGELLHGERSKSRIRCGIHTAKDGFLLLDVDWHFSKLKLASNGVEDQSKALGDSCSSLSLSRNRSLSLKPESSRIVAEILLKRRKSRLTRPGWHGRAAHPVARVSQNTAYHLVEFQALCTARVARPCGHPLSPVVALAECGTANPATCTAVSIFCSARVCSRRMSHGQTTPSHGRVNIRAARVTSFVTCLAPDLRPIDPELAPKPSFTCQDLKYHKQAQPGVKSV</sequence>
<reference evidence="1 2" key="1">
    <citation type="submission" date="2024-04" db="EMBL/GenBank/DDBJ databases">
        <authorList>
            <person name="Fracassetti M."/>
        </authorList>
    </citation>
    <scope>NUCLEOTIDE SEQUENCE [LARGE SCALE GENOMIC DNA]</scope>
</reference>
<protein>
    <submittedName>
        <fullName evidence="1">Uncharacterized protein</fullName>
    </submittedName>
</protein>
<proteinExistence type="predicted"/>
<evidence type="ECO:0000313" key="1">
    <source>
        <dbReference type="EMBL" id="CAL1370354.1"/>
    </source>
</evidence>
<accession>A0AAV2DAW6</accession>
<organism evidence="1 2">
    <name type="scientific">Linum trigynum</name>
    <dbReference type="NCBI Taxonomy" id="586398"/>
    <lineage>
        <taxon>Eukaryota</taxon>
        <taxon>Viridiplantae</taxon>
        <taxon>Streptophyta</taxon>
        <taxon>Embryophyta</taxon>
        <taxon>Tracheophyta</taxon>
        <taxon>Spermatophyta</taxon>
        <taxon>Magnoliopsida</taxon>
        <taxon>eudicotyledons</taxon>
        <taxon>Gunneridae</taxon>
        <taxon>Pentapetalae</taxon>
        <taxon>rosids</taxon>
        <taxon>fabids</taxon>
        <taxon>Malpighiales</taxon>
        <taxon>Linaceae</taxon>
        <taxon>Linum</taxon>
    </lineage>
</organism>
<gene>
    <name evidence="1" type="ORF">LTRI10_LOCUS12485</name>
</gene>